<proteinExistence type="predicted"/>
<organism evidence="1 2">
    <name type="scientific">Parabacteroides merdae</name>
    <dbReference type="NCBI Taxonomy" id="46503"/>
    <lineage>
        <taxon>Bacteria</taxon>
        <taxon>Pseudomonadati</taxon>
        <taxon>Bacteroidota</taxon>
        <taxon>Bacteroidia</taxon>
        <taxon>Bacteroidales</taxon>
        <taxon>Tannerellaceae</taxon>
        <taxon>Parabacteroides</taxon>
    </lineage>
</organism>
<dbReference type="Proteomes" id="UP000283732">
    <property type="component" value="Unassembled WGS sequence"/>
</dbReference>
<gene>
    <name evidence="1" type="ORF">DW191_17340</name>
</gene>
<dbReference type="RefSeq" id="WP_122291481.1">
    <property type="nucleotide sequence ID" value="NZ_QRKC01000011.1"/>
</dbReference>
<accession>A0A414XLB5</accession>
<dbReference type="AlphaFoldDB" id="A0A414XLB5"/>
<name>A0A414XLB5_9BACT</name>
<evidence type="ECO:0000313" key="1">
    <source>
        <dbReference type="EMBL" id="RHH74679.1"/>
    </source>
</evidence>
<evidence type="ECO:0000313" key="2">
    <source>
        <dbReference type="Proteomes" id="UP000283732"/>
    </source>
</evidence>
<reference evidence="1 2" key="1">
    <citation type="submission" date="2018-08" db="EMBL/GenBank/DDBJ databases">
        <title>A genome reference for cultivated species of the human gut microbiota.</title>
        <authorList>
            <person name="Zou Y."/>
            <person name="Xue W."/>
            <person name="Luo G."/>
        </authorList>
    </citation>
    <scope>NUCLEOTIDE SEQUENCE [LARGE SCALE GENOMIC DNA]</scope>
    <source>
        <strain evidence="1 2">AM16-50</strain>
    </source>
</reference>
<protein>
    <submittedName>
        <fullName evidence="1">Uncharacterized protein</fullName>
    </submittedName>
</protein>
<comment type="caution">
    <text evidence="1">The sequence shown here is derived from an EMBL/GenBank/DDBJ whole genome shotgun (WGS) entry which is preliminary data.</text>
</comment>
<sequence>MDNLAGWQLFIIHCQLSIKSIVMDERLDFNENWNGKLNCQCFTTIRLHNPIKNCVGAIKQIYLKDRYKGDAKIMHVSRITLDQINLPMAKLDSGLLPDELRAKLRELYKSHRPNWNTQTLDFLVLEYLKDSKESRLF</sequence>
<dbReference type="EMBL" id="QRKC01000011">
    <property type="protein sequence ID" value="RHH74679.1"/>
    <property type="molecule type" value="Genomic_DNA"/>
</dbReference>